<sequence>MVILNLNFFNESIEYIHVKMESLHAAIRLITTGCFMASIDLKDAYCTVNVSEEFRKYLRFIWRGQLYQYTCLANGLACAPRTFTKLFKPVFSCLRIKGFPSVVYLNDSYLQGTTYAECLENVSVTQELLADIGFVINNEKSVFIPTQELNSANYTIRQVAEIKGKMISYRIAIPYGILYTKVFEQDKTKQRGACVQGHTSYPINNRCLFKGMGAVCEDNSTGGQWTIAEASFRDNINYLELNAVLLGLKAYTLCLREKHVRVRVDNSTAVAYINHMGGGYPLKTMQ</sequence>
<dbReference type="Proteomes" id="UP001164746">
    <property type="component" value="Chromosome 1"/>
</dbReference>
<keyword evidence="3" id="KW-1185">Reference proteome</keyword>
<dbReference type="PANTHER" id="PTHR33050">
    <property type="entry name" value="REVERSE TRANSCRIPTASE DOMAIN-CONTAINING PROTEIN"/>
    <property type="match status" value="1"/>
</dbReference>
<organism evidence="2 3">
    <name type="scientific">Mya arenaria</name>
    <name type="common">Soft-shell clam</name>
    <dbReference type="NCBI Taxonomy" id="6604"/>
    <lineage>
        <taxon>Eukaryota</taxon>
        <taxon>Metazoa</taxon>
        <taxon>Spiralia</taxon>
        <taxon>Lophotrochozoa</taxon>
        <taxon>Mollusca</taxon>
        <taxon>Bivalvia</taxon>
        <taxon>Autobranchia</taxon>
        <taxon>Heteroconchia</taxon>
        <taxon>Euheterodonta</taxon>
        <taxon>Imparidentia</taxon>
        <taxon>Neoheterodontei</taxon>
        <taxon>Myida</taxon>
        <taxon>Myoidea</taxon>
        <taxon>Myidae</taxon>
        <taxon>Mya</taxon>
    </lineage>
</organism>
<protein>
    <recommendedName>
        <fullName evidence="1">Reverse transcriptase domain-containing protein</fullName>
    </recommendedName>
</protein>
<dbReference type="InterPro" id="IPR043502">
    <property type="entry name" value="DNA/RNA_pol_sf"/>
</dbReference>
<dbReference type="InterPro" id="IPR000477">
    <property type="entry name" value="RT_dom"/>
</dbReference>
<proteinExistence type="predicted"/>
<dbReference type="CDD" id="cd09275">
    <property type="entry name" value="RNase_HI_RT_DIRS1"/>
    <property type="match status" value="1"/>
</dbReference>
<dbReference type="InterPro" id="IPR043128">
    <property type="entry name" value="Rev_trsase/Diguanyl_cyclase"/>
</dbReference>
<accession>A0ABY7DDX1</accession>
<dbReference type="PANTHER" id="PTHR33050:SF7">
    <property type="entry name" value="RIBONUCLEASE H"/>
    <property type="match status" value="1"/>
</dbReference>
<dbReference type="SUPFAM" id="SSF56672">
    <property type="entry name" value="DNA/RNA polymerases"/>
    <property type="match status" value="1"/>
</dbReference>
<dbReference type="Pfam" id="PF00078">
    <property type="entry name" value="RVT_1"/>
    <property type="match status" value="1"/>
</dbReference>
<dbReference type="InterPro" id="IPR052055">
    <property type="entry name" value="Hepadnavirus_pol/RT"/>
</dbReference>
<gene>
    <name evidence="2" type="ORF">MAR_007594</name>
</gene>
<dbReference type="Gene3D" id="3.30.70.270">
    <property type="match status" value="1"/>
</dbReference>
<reference evidence="2" key="1">
    <citation type="submission" date="2022-11" db="EMBL/GenBank/DDBJ databases">
        <title>Centuries of genome instability and evolution in soft-shell clam transmissible cancer (bioRxiv).</title>
        <authorList>
            <person name="Hart S.F.M."/>
            <person name="Yonemitsu M.A."/>
            <person name="Giersch R.M."/>
            <person name="Beal B.F."/>
            <person name="Arriagada G."/>
            <person name="Davis B.W."/>
            <person name="Ostrander E.A."/>
            <person name="Goff S.P."/>
            <person name="Metzger M.J."/>
        </authorList>
    </citation>
    <scope>NUCLEOTIDE SEQUENCE</scope>
    <source>
        <strain evidence="2">MELC-2E11</strain>
        <tissue evidence="2">Siphon/mantle</tissue>
    </source>
</reference>
<name>A0ABY7DDX1_MYAAR</name>
<feature type="domain" description="Reverse transcriptase" evidence="1">
    <location>
        <begin position="18"/>
        <end position="144"/>
    </location>
</feature>
<dbReference type="Gene3D" id="3.10.10.10">
    <property type="entry name" value="HIV Type 1 Reverse Transcriptase, subunit A, domain 1"/>
    <property type="match status" value="1"/>
</dbReference>
<dbReference type="CDD" id="cd03714">
    <property type="entry name" value="RT_DIRS1"/>
    <property type="match status" value="1"/>
</dbReference>
<evidence type="ECO:0000313" key="3">
    <source>
        <dbReference type="Proteomes" id="UP001164746"/>
    </source>
</evidence>
<dbReference type="EMBL" id="CP111012">
    <property type="protein sequence ID" value="WAQ95123.1"/>
    <property type="molecule type" value="Genomic_DNA"/>
</dbReference>
<evidence type="ECO:0000259" key="1">
    <source>
        <dbReference type="Pfam" id="PF00078"/>
    </source>
</evidence>
<evidence type="ECO:0000313" key="2">
    <source>
        <dbReference type="EMBL" id="WAQ95123.1"/>
    </source>
</evidence>